<accession>A0A1T4VWR1</accession>
<dbReference type="InterPro" id="IPR002938">
    <property type="entry name" value="FAD-bd"/>
</dbReference>
<dbReference type="SUPFAM" id="SSF51905">
    <property type="entry name" value="FAD/NAD(P)-binding domain"/>
    <property type="match status" value="1"/>
</dbReference>
<gene>
    <name evidence="3" type="ORF">SAMN02745130_00470</name>
</gene>
<dbReference type="OrthoDB" id="8672648at2"/>
<dbReference type="InterPro" id="IPR036188">
    <property type="entry name" value="FAD/NAD-bd_sf"/>
</dbReference>
<dbReference type="Gene3D" id="3.30.70.2450">
    <property type="match status" value="1"/>
</dbReference>
<dbReference type="PANTHER" id="PTHR43476:SF3">
    <property type="entry name" value="FAD-BINDING MONOOXYGENASE"/>
    <property type="match status" value="1"/>
</dbReference>
<dbReference type="STRING" id="92487.SAMN02745130_00470"/>
<feature type="domain" description="FAD-binding" evidence="2">
    <location>
        <begin position="34"/>
        <end position="376"/>
    </location>
</feature>
<dbReference type="GO" id="GO:0019622">
    <property type="term" value="P:3-(3-hydroxy)phenylpropionate catabolic process"/>
    <property type="evidence" value="ECO:0007669"/>
    <property type="project" value="TreeGrafter"/>
</dbReference>
<dbReference type="GO" id="GO:0071949">
    <property type="term" value="F:FAD binding"/>
    <property type="evidence" value="ECO:0007669"/>
    <property type="project" value="InterPro"/>
</dbReference>
<dbReference type="EMBL" id="FUYB01000002">
    <property type="protein sequence ID" value="SKA69443.1"/>
    <property type="molecule type" value="Genomic_DNA"/>
</dbReference>
<dbReference type="Proteomes" id="UP000190460">
    <property type="component" value="Unassembled WGS sequence"/>
</dbReference>
<keyword evidence="4" id="KW-1185">Reference proteome</keyword>
<dbReference type="InterPro" id="IPR050631">
    <property type="entry name" value="PheA/TfdB_FAD_monoxygenase"/>
</dbReference>
<dbReference type="GO" id="GO:0008688">
    <property type="term" value="F:3-(3-hydroxyphenyl)propionate hydroxylase activity"/>
    <property type="evidence" value="ECO:0007669"/>
    <property type="project" value="TreeGrafter"/>
</dbReference>
<dbReference type="PANTHER" id="PTHR43476">
    <property type="entry name" value="3-(3-HYDROXY-PHENYL)PROPIONATE/3-HYDROXYCINNAMIC ACID HYDROXYLASE"/>
    <property type="match status" value="1"/>
</dbReference>
<dbReference type="Gene3D" id="3.50.50.60">
    <property type="entry name" value="FAD/NAD(P)-binding domain"/>
    <property type="match status" value="1"/>
</dbReference>
<dbReference type="NCBIfam" id="NF006002">
    <property type="entry name" value="PRK08132.1"/>
    <property type="match status" value="1"/>
</dbReference>
<keyword evidence="1" id="KW-0560">Oxidoreductase</keyword>
<organism evidence="3 4">
    <name type="scientific">Thiothrix eikelboomii</name>
    <dbReference type="NCBI Taxonomy" id="92487"/>
    <lineage>
        <taxon>Bacteria</taxon>
        <taxon>Pseudomonadati</taxon>
        <taxon>Pseudomonadota</taxon>
        <taxon>Gammaproteobacteria</taxon>
        <taxon>Thiotrichales</taxon>
        <taxon>Thiotrichaceae</taxon>
        <taxon>Thiothrix</taxon>
    </lineage>
</organism>
<dbReference type="AlphaFoldDB" id="A0A1T4VWR1"/>
<dbReference type="RefSeq" id="WP_078920974.1">
    <property type="nucleotide sequence ID" value="NZ_FUYB01000002.1"/>
</dbReference>
<name>A0A1T4VWR1_9GAMM</name>
<evidence type="ECO:0000259" key="2">
    <source>
        <dbReference type="Pfam" id="PF01494"/>
    </source>
</evidence>
<protein>
    <submittedName>
        <fullName evidence="3">3-(3-hydroxy-phenyl)propionate hydroxylase</fullName>
    </submittedName>
</protein>
<evidence type="ECO:0000313" key="3">
    <source>
        <dbReference type="EMBL" id="SKA69443.1"/>
    </source>
</evidence>
<evidence type="ECO:0000313" key="4">
    <source>
        <dbReference type="Proteomes" id="UP000190460"/>
    </source>
</evidence>
<dbReference type="Gene3D" id="3.40.30.120">
    <property type="match status" value="1"/>
</dbReference>
<reference evidence="3 4" key="1">
    <citation type="submission" date="2017-02" db="EMBL/GenBank/DDBJ databases">
        <authorList>
            <person name="Peterson S.W."/>
        </authorList>
    </citation>
    <scope>NUCLEOTIDE SEQUENCE [LARGE SCALE GENOMIC DNA]</scope>
    <source>
        <strain evidence="3 4">ATCC 49788</strain>
    </source>
</reference>
<proteinExistence type="predicted"/>
<dbReference type="Pfam" id="PF01494">
    <property type="entry name" value="FAD_binding_3"/>
    <property type="match status" value="1"/>
</dbReference>
<evidence type="ECO:0000256" key="1">
    <source>
        <dbReference type="ARBA" id="ARBA00023002"/>
    </source>
</evidence>
<sequence>MYIPDQTPRHSVYYNYSIYPFQTPPELRGTTQTYPVVIVGAGPIGLVTALELARYNIPVQVISAEVQVSHGSRAIVFTRRSMEILQQVGIAERMLATAYPWRSGNSIYRGQRVFRLEAPHDEDDRFQPLNNLQQQYVEQYLIEQAQLNPLIELRWGSQVMGVTSFSEHAELQIDTPEGEYTLSCNWLIAADGAKSTIRQVLGLRMEGASYRGRFVIADIKIDIPWPTERLAYFDPDWNRGNTILMHRQPEGIWRLDYQLPPNETPEQALAPESLNTRIQAQLDMVGVTAPWELDWCSVYSARAMTLPDYMHDRIIFTGDAAHMLPIFGVRGANTGFQDAQNLAWKLAMLLKGIGTPKLLTTYSSERVTAAQEIIAEASKSTRFMAPPDRGFRLLRDAVLSLSLTQAFVRPLFHWRTSRPHDYHDSALNALQDDNAQFTAGPAQGMPLQNIRLADNDYLFDHLGAAFHVLYFTDQIVPVAILDAIQTLQHTGIPIQLLTIGNQQRFTDQDGHFAKRYDALTGSAYLVRPDQHVCARWKSLSADQLKAAIYQALGQGA</sequence>
<dbReference type="PRINTS" id="PR00420">
    <property type="entry name" value="RNGMNOXGNASE"/>
</dbReference>